<name>A0A919B120_9ACTN</name>
<gene>
    <name evidence="1" type="ORF">GCM10010218_20060</name>
</gene>
<dbReference type="RefSeq" id="WP_190129137.1">
    <property type="nucleotide sequence ID" value="NZ_BNBD01000003.1"/>
</dbReference>
<dbReference type="AlphaFoldDB" id="A0A919B120"/>
<proteinExistence type="predicted"/>
<reference evidence="1" key="2">
    <citation type="submission" date="2020-09" db="EMBL/GenBank/DDBJ databases">
        <authorList>
            <person name="Sun Q."/>
            <person name="Ohkuma M."/>
        </authorList>
    </citation>
    <scope>NUCLEOTIDE SEQUENCE</scope>
    <source>
        <strain evidence="1">JCM 4059</strain>
    </source>
</reference>
<reference evidence="1" key="1">
    <citation type="journal article" date="2014" name="Int. J. Syst. Evol. Microbiol.">
        <title>Complete genome sequence of Corynebacterium casei LMG S-19264T (=DSM 44701T), isolated from a smear-ripened cheese.</title>
        <authorList>
            <consortium name="US DOE Joint Genome Institute (JGI-PGF)"/>
            <person name="Walter F."/>
            <person name="Albersmeier A."/>
            <person name="Kalinowski J."/>
            <person name="Ruckert C."/>
        </authorList>
    </citation>
    <scope>NUCLEOTIDE SEQUENCE</scope>
    <source>
        <strain evidence="1">JCM 4059</strain>
    </source>
</reference>
<comment type="caution">
    <text evidence="1">The sequence shown here is derived from an EMBL/GenBank/DDBJ whole genome shotgun (WGS) entry which is preliminary data.</text>
</comment>
<accession>A0A919B120</accession>
<keyword evidence="2" id="KW-1185">Reference proteome</keyword>
<evidence type="ECO:0000313" key="1">
    <source>
        <dbReference type="EMBL" id="GHF38808.1"/>
    </source>
</evidence>
<protein>
    <submittedName>
        <fullName evidence="1">Uncharacterized protein</fullName>
    </submittedName>
</protein>
<dbReference type="Proteomes" id="UP000638313">
    <property type="component" value="Unassembled WGS sequence"/>
</dbReference>
<sequence>MSTYTQEQISRTINDGADLVADGLGLDERDADLLNLMVNAALSLLEDPTLSLNDVMDRNYDGGAEEVLSWWDWK</sequence>
<evidence type="ECO:0000313" key="2">
    <source>
        <dbReference type="Proteomes" id="UP000638313"/>
    </source>
</evidence>
<dbReference type="EMBL" id="BNBD01000003">
    <property type="protein sequence ID" value="GHF38808.1"/>
    <property type="molecule type" value="Genomic_DNA"/>
</dbReference>
<organism evidence="1 2">
    <name type="scientific">Streptomyces mashuensis</name>
    <dbReference type="NCBI Taxonomy" id="33904"/>
    <lineage>
        <taxon>Bacteria</taxon>
        <taxon>Bacillati</taxon>
        <taxon>Actinomycetota</taxon>
        <taxon>Actinomycetes</taxon>
        <taxon>Kitasatosporales</taxon>
        <taxon>Streptomycetaceae</taxon>
        <taxon>Streptomyces</taxon>
    </lineage>
</organism>